<proteinExistence type="inferred from homology"/>
<dbReference type="Proteomes" id="UP000076858">
    <property type="component" value="Unassembled WGS sequence"/>
</dbReference>
<dbReference type="PANTHER" id="PTHR24339">
    <property type="entry name" value="HOMEOBOX PROTEIN EMX-RELATED"/>
    <property type="match status" value="1"/>
</dbReference>
<dbReference type="PRINTS" id="PR00031">
    <property type="entry name" value="HTHREPRESSR"/>
</dbReference>
<feature type="region of interest" description="Disordered" evidence="8">
    <location>
        <begin position="140"/>
        <end position="191"/>
    </location>
</feature>
<comment type="subcellular location">
    <subcellularLocation>
        <location evidence="1 6 7">Nucleus</location>
    </subcellularLocation>
</comment>
<dbReference type="Pfam" id="PF00046">
    <property type="entry name" value="Homeodomain"/>
    <property type="match status" value="1"/>
</dbReference>
<protein>
    <submittedName>
        <fullName evidence="10">Extra-extra-like protein</fullName>
    </submittedName>
</protein>
<feature type="region of interest" description="Disordered" evidence="8">
    <location>
        <begin position="95"/>
        <end position="125"/>
    </location>
</feature>
<dbReference type="EMBL" id="LRGB01001664">
    <property type="protein sequence ID" value="KZS10834.1"/>
    <property type="molecule type" value="Genomic_DNA"/>
</dbReference>
<organism evidence="10 11">
    <name type="scientific">Daphnia magna</name>
    <dbReference type="NCBI Taxonomy" id="35525"/>
    <lineage>
        <taxon>Eukaryota</taxon>
        <taxon>Metazoa</taxon>
        <taxon>Ecdysozoa</taxon>
        <taxon>Arthropoda</taxon>
        <taxon>Crustacea</taxon>
        <taxon>Branchiopoda</taxon>
        <taxon>Diplostraca</taxon>
        <taxon>Cladocera</taxon>
        <taxon>Anomopoda</taxon>
        <taxon>Daphniidae</taxon>
        <taxon>Daphnia</taxon>
    </lineage>
</organism>
<dbReference type="PANTHER" id="PTHR24339:SF28">
    <property type="entry name" value="E5-RELATED"/>
    <property type="match status" value="1"/>
</dbReference>
<keyword evidence="3 6" id="KW-0238">DNA-binding</keyword>
<dbReference type="GO" id="GO:0000978">
    <property type="term" value="F:RNA polymerase II cis-regulatory region sequence-specific DNA binding"/>
    <property type="evidence" value="ECO:0007669"/>
    <property type="project" value="TreeGrafter"/>
</dbReference>
<feature type="region of interest" description="Disordered" evidence="8">
    <location>
        <begin position="343"/>
        <end position="418"/>
    </location>
</feature>
<feature type="compositionally biased region" description="Low complexity" evidence="8">
    <location>
        <begin position="95"/>
        <end position="120"/>
    </location>
</feature>
<evidence type="ECO:0000256" key="1">
    <source>
        <dbReference type="ARBA" id="ARBA00004123"/>
    </source>
</evidence>
<name>A0A162DEU1_9CRUS</name>
<feature type="domain" description="Homeobox" evidence="9">
    <location>
        <begin position="291"/>
        <end position="351"/>
    </location>
</feature>
<dbReference type="SMART" id="SM00389">
    <property type="entry name" value="HOX"/>
    <property type="match status" value="1"/>
</dbReference>
<dbReference type="GO" id="GO:0007420">
    <property type="term" value="P:brain development"/>
    <property type="evidence" value="ECO:0007669"/>
    <property type="project" value="TreeGrafter"/>
</dbReference>
<evidence type="ECO:0000259" key="9">
    <source>
        <dbReference type="PROSITE" id="PS50071"/>
    </source>
</evidence>
<comment type="similarity">
    <text evidence="2">Belongs to the EMX homeobox family.</text>
</comment>
<gene>
    <name evidence="10" type="ORF">APZ42_024596</name>
</gene>
<accession>A0A162DEU1</accession>
<sequence>MTILTPSTSPNSSSASGMVSVHPSPLFVNQHLHLMHFNGLSKNNNQFANMMEDKASNLRTSPITTVTSASSSSPPVVIPAKPKIGFSIDSIVGTASSSNTRPASSSSSSSSASDGSRSASPPDVALLPAATNNRLVHHESGFQSVSPRPGSSGGTPVSVRSEPGTSPISAPPPHPQMMPGWPLPHPQQQQPHAAMGPAYFEALASMRALYAQQQQQPFHPHMMMAGPPPGASNHPWWLLAQARQQQQRLLAVAAHQRFPAEFNGLTIYFCIVNLKKKGPGDLAGFLLSPFRKPKRVRTAFSPSQLLKLEHAFEKNHYVVGAERKQLAQNLNLTETQVKVWFQNRRTKHKRVQQEGDDPAGGSGGNGKKSGNNAASSDQMMSDDEDNSDIDLEVSDDEDFLHHPSSGNHPHHDRRMIYS</sequence>
<comment type="caution">
    <text evidence="10">The sequence shown here is derived from an EMBL/GenBank/DDBJ whole genome shotgun (WGS) entry which is preliminary data.</text>
</comment>
<dbReference type="InterPro" id="IPR009057">
    <property type="entry name" value="Homeodomain-like_sf"/>
</dbReference>
<feature type="compositionally biased region" description="Gly residues" evidence="8">
    <location>
        <begin position="358"/>
        <end position="367"/>
    </location>
</feature>
<evidence type="ECO:0000256" key="7">
    <source>
        <dbReference type="RuleBase" id="RU000682"/>
    </source>
</evidence>
<dbReference type="InterPro" id="IPR020479">
    <property type="entry name" value="HD_metazoa"/>
</dbReference>
<dbReference type="PROSITE" id="PS00027">
    <property type="entry name" value="HOMEOBOX_1"/>
    <property type="match status" value="1"/>
</dbReference>
<dbReference type="GO" id="GO:0000981">
    <property type="term" value="F:DNA-binding transcription factor activity, RNA polymerase II-specific"/>
    <property type="evidence" value="ECO:0007669"/>
    <property type="project" value="InterPro"/>
</dbReference>
<dbReference type="GO" id="GO:0005634">
    <property type="term" value="C:nucleus"/>
    <property type="evidence" value="ECO:0007669"/>
    <property type="project" value="UniProtKB-SubCell"/>
</dbReference>
<keyword evidence="4 6" id="KW-0371">Homeobox</keyword>
<dbReference type="InterPro" id="IPR001356">
    <property type="entry name" value="HD"/>
</dbReference>
<evidence type="ECO:0000256" key="8">
    <source>
        <dbReference type="SAM" id="MobiDB-lite"/>
    </source>
</evidence>
<evidence type="ECO:0000256" key="3">
    <source>
        <dbReference type="ARBA" id="ARBA00023125"/>
    </source>
</evidence>
<feature type="compositionally biased region" description="Acidic residues" evidence="8">
    <location>
        <begin position="380"/>
        <end position="398"/>
    </location>
</feature>
<dbReference type="OrthoDB" id="6159439at2759"/>
<dbReference type="STRING" id="35525.A0A162DEU1"/>
<feature type="compositionally biased region" description="Basic residues" evidence="8">
    <location>
        <begin position="408"/>
        <end position="418"/>
    </location>
</feature>
<dbReference type="InterPro" id="IPR000047">
    <property type="entry name" value="HTH_motif"/>
</dbReference>
<dbReference type="PRINTS" id="PR00024">
    <property type="entry name" value="HOMEOBOX"/>
</dbReference>
<feature type="DNA-binding region" description="Homeobox" evidence="6">
    <location>
        <begin position="293"/>
        <end position="352"/>
    </location>
</feature>
<dbReference type="SUPFAM" id="SSF46689">
    <property type="entry name" value="Homeodomain-like"/>
    <property type="match status" value="1"/>
</dbReference>
<reference evidence="10 11" key="1">
    <citation type="submission" date="2016-03" db="EMBL/GenBank/DDBJ databases">
        <title>EvidentialGene: Evidence-directed Construction of Genes on Genomes.</title>
        <authorList>
            <person name="Gilbert D.G."/>
            <person name="Choi J.-H."/>
            <person name="Mockaitis K."/>
            <person name="Colbourne J."/>
            <person name="Pfrender M."/>
        </authorList>
    </citation>
    <scope>NUCLEOTIDE SEQUENCE [LARGE SCALE GENOMIC DNA]</scope>
    <source>
        <strain evidence="10 11">Xinb3</strain>
        <tissue evidence="10">Complete organism</tissue>
    </source>
</reference>
<dbReference type="InterPro" id="IPR050877">
    <property type="entry name" value="EMX-VAX-Noto_Homeobox_TFs"/>
</dbReference>
<keyword evidence="5 6" id="KW-0539">Nucleus</keyword>
<dbReference type="Gene3D" id="1.10.10.60">
    <property type="entry name" value="Homeodomain-like"/>
    <property type="match status" value="1"/>
</dbReference>
<evidence type="ECO:0000256" key="5">
    <source>
        <dbReference type="ARBA" id="ARBA00023242"/>
    </source>
</evidence>
<dbReference type="InterPro" id="IPR017970">
    <property type="entry name" value="Homeobox_CS"/>
</dbReference>
<evidence type="ECO:0000256" key="2">
    <source>
        <dbReference type="ARBA" id="ARBA00007397"/>
    </source>
</evidence>
<dbReference type="GO" id="GO:0030182">
    <property type="term" value="P:neuron differentiation"/>
    <property type="evidence" value="ECO:0007669"/>
    <property type="project" value="TreeGrafter"/>
</dbReference>
<keyword evidence="11" id="KW-1185">Reference proteome</keyword>
<evidence type="ECO:0000256" key="4">
    <source>
        <dbReference type="ARBA" id="ARBA00023155"/>
    </source>
</evidence>
<evidence type="ECO:0000313" key="11">
    <source>
        <dbReference type="Proteomes" id="UP000076858"/>
    </source>
</evidence>
<dbReference type="PROSITE" id="PS50071">
    <property type="entry name" value="HOMEOBOX_2"/>
    <property type="match status" value="1"/>
</dbReference>
<dbReference type="AlphaFoldDB" id="A0A162DEU1"/>
<feature type="compositionally biased region" description="Pro residues" evidence="8">
    <location>
        <begin position="169"/>
        <end position="185"/>
    </location>
</feature>
<evidence type="ECO:0000256" key="6">
    <source>
        <dbReference type="PROSITE-ProRule" id="PRU00108"/>
    </source>
</evidence>
<evidence type="ECO:0000313" key="10">
    <source>
        <dbReference type="EMBL" id="KZS10834.1"/>
    </source>
</evidence>
<dbReference type="CDD" id="cd00086">
    <property type="entry name" value="homeodomain"/>
    <property type="match status" value="1"/>
</dbReference>
<dbReference type="FunFam" id="1.10.10.60:FF:000081">
    <property type="entry name" value="Empty spiracles homeobox 2"/>
    <property type="match status" value="1"/>
</dbReference>